<proteinExistence type="predicted"/>
<evidence type="ECO:0000313" key="2">
    <source>
        <dbReference type="EMBL" id="CAH3172423.1"/>
    </source>
</evidence>
<name>A0ABN8R3J4_9CNID</name>
<feature type="coiled-coil region" evidence="1">
    <location>
        <begin position="160"/>
        <end position="191"/>
    </location>
</feature>
<dbReference type="EMBL" id="CALNXK010000173">
    <property type="protein sequence ID" value="CAH3172423.1"/>
    <property type="molecule type" value="Genomic_DNA"/>
</dbReference>
<sequence length="191" mass="21995">MSDAFSQCCARFKEAIIVTGPEKGYETKRKERRILFTLEIPYPFFKEVHQVFQEGFVSSTATSGENSLTEHGGEARFSSAEGNDLSPTFASSGTKRYTYTDFVEKCIFGEFFAFSDDQIIRKQIDVALLKISYKVSKQYTKTNGRARKALDERMRKFHVMEGQAKSVQELCNEIKNLRDELRELRSKYENS</sequence>
<reference evidence="2 3" key="1">
    <citation type="submission" date="2022-05" db="EMBL/GenBank/DDBJ databases">
        <authorList>
            <consortium name="Genoscope - CEA"/>
            <person name="William W."/>
        </authorList>
    </citation>
    <scope>NUCLEOTIDE SEQUENCE [LARGE SCALE GENOMIC DNA]</scope>
</reference>
<comment type="caution">
    <text evidence="2">The sequence shown here is derived from an EMBL/GenBank/DDBJ whole genome shotgun (WGS) entry which is preliminary data.</text>
</comment>
<protein>
    <submittedName>
        <fullName evidence="2">Uncharacterized protein</fullName>
    </submittedName>
</protein>
<dbReference type="Proteomes" id="UP001159405">
    <property type="component" value="Unassembled WGS sequence"/>
</dbReference>
<keyword evidence="1" id="KW-0175">Coiled coil</keyword>
<evidence type="ECO:0000256" key="1">
    <source>
        <dbReference type="SAM" id="Coils"/>
    </source>
</evidence>
<evidence type="ECO:0000313" key="3">
    <source>
        <dbReference type="Proteomes" id="UP001159405"/>
    </source>
</evidence>
<organism evidence="2 3">
    <name type="scientific">Porites lobata</name>
    <dbReference type="NCBI Taxonomy" id="104759"/>
    <lineage>
        <taxon>Eukaryota</taxon>
        <taxon>Metazoa</taxon>
        <taxon>Cnidaria</taxon>
        <taxon>Anthozoa</taxon>
        <taxon>Hexacorallia</taxon>
        <taxon>Scleractinia</taxon>
        <taxon>Fungiina</taxon>
        <taxon>Poritidae</taxon>
        <taxon>Porites</taxon>
    </lineage>
</organism>
<gene>
    <name evidence="2" type="ORF">PLOB_00012961</name>
</gene>
<accession>A0ABN8R3J4</accession>
<keyword evidence="3" id="KW-1185">Reference proteome</keyword>